<accession>A0ABD2PTD7</accession>
<feature type="region of interest" description="Disordered" evidence="1">
    <location>
        <begin position="26"/>
        <end position="54"/>
    </location>
</feature>
<comment type="caution">
    <text evidence="2">The sequence shown here is derived from an EMBL/GenBank/DDBJ whole genome shotgun (WGS) entry which is preliminary data.</text>
</comment>
<evidence type="ECO:0000256" key="1">
    <source>
        <dbReference type="SAM" id="MobiDB-lite"/>
    </source>
</evidence>
<dbReference type="EMBL" id="JBJKFK010002691">
    <property type="protein sequence ID" value="KAL3310724.1"/>
    <property type="molecule type" value="Genomic_DNA"/>
</dbReference>
<keyword evidence="3" id="KW-1185">Reference proteome</keyword>
<evidence type="ECO:0000313" key="2">
    <source>
        <dbReference type="EMBL" id="KAL3310724.1"/>
    </source>
</evidence>
<dbReference type="Proteomes" id="UP001626550">
    <property type="component" value="Unassembled WGS sequence"/>
</dbReference>
<organism evidence="2 3">
    <name type="scientific">Cichlidogyrus casuarinus</name>
    <dbReference type="NCBI Taxonomy" id="1844966"/>
    <lineage>
        <taxon>Eukaryota</taxon>
        <taxon>Metazoa</taxon>
        <taxon>Spiralia</taxon>
        <taxon>Lophotrochozoa</taxon>
        <taxon>Platyhelminthes</taxon>
        <taxon>Monogenea</taxon>
        <taxon>Monopisthocotylea</taxon>
        <taxon>Dactylogyridea</taxon>
        <taxon>Ancyrocephalidae</taxon>
        <taxon>Cichlidogyrus</taxon>
    </lineage>
</organism>
<dbReference type="AlphaFoldDB" id="A0ABD2PTD7"/>
<evidence type="ECO:0000313" key="3">
    <source>
        <dbReference type="Proteomes" id="UP001626550"/>
    </source>
</evidence>
<name>A0ABD2PTD7_9PLAT</name>
<gene>
    <name evidence="2" type="ORF">Ciccas_010706</name>
</gene>
<protein>
    <submittedName>
        <fullName evidence="2">Uncharacterized protein</fullName>
    </submittedName>
</protein>
<feature type="compositionally biased region" description="Basic and acidic residues" evidence="1">
    <location>
        <begin position="42"/>
        <end position="54"/>
    </location>
</feature>
<reference evidence="2 3" key="1">
    <citation type="submission" date="2024-11" db="EMBL/GenBank/DDBJ databases">
        <title>Adaptive evolution of stress response genes in parasites aligns with host niche diversity.</title>
        <authorList>
            <person name="Hahn C."/>
            <person name="Resl P."/>
        </authorList>
    </citation>
    <scope>NUCLEOTIDE SEQUENCE [LARGE SCALE GENOMIC DNA]</scope>
    <source>
        <strain evidence="2">EGGRZ-B1_66</strain>
        <tissue evidence="2">Body</tissue>
    </source>
</reference>
<proteinExistence type="predicted"/>
<sequence>MIPAGEDDSVIAELQLLGKLQTLWKKKSEEWQTSTHSSRPGSKMERNRESSTRDVATVDRDILLSRLNTARTEENLRTPISRSVLPLQSKLLQKIDLTTPLPLDELLMLDPSNEDGAPNCIGM</sequence>
<feature type="compositionally biased region" description="Polar residues" evidence="1">
    <location>
        <begin position="31"/>
        <end position="40"/>
    </location>
</feature>